<dbReference type="Pfam" id="PF04055">
    <property type="entry name" value="Radical_SAM"/>
    <property type="match status" value="1"/>
</dbReference>
<reference evidence="8 9" key="1">
    <citation type="journal article" date="2012" name="BMC Microbiol.">
        <title>Genome sequence of Desulfitobacterium hafniense DCB-2, a Gram-positive anaerobe capable of dehalogenation and metal reduction.</title>
        <authorList>
            <person name="Kim S.H."/>
            <person name="Harzman C."/>
            <person name="Davis J.K."/>
            <person name="Hutcheson R."/>
            <person name="Broderick J.B."/>
            <person name="Marsh T.L."/>
            <person name="Tiedje J.M."/>
        </authorList>
    </citation>
    <scope>NUCLEOTIDE SEQUENCE [LARGE SCALE GENOMIC DNA]</scope>
    <source>
        <strain evidence="9">DSM 10664 / DCB-2</strain>
    </source>
</reference>
<evidence type="ECO:0000256" key="4">
    <source>
        <dbReference type="ARBA" id="ARBA00022723"/>
    </source>
</evidence>
<dbReference type="Pfam" id="PF13186">
    <property type="entry name" value="SPASM"/>
    <property type="match status" value="1"/>
</dbReference>
<dbReference type="GO" id="GO:0051536">
    <property type="term" value="F:iron-sulfur cluster binding"/>
    <property type="evidence" value="ECO:0007669"/>
    <property type="project" value="UniProtKB-KW"/>
</dbReference>
<dbReference type="Proteomes" id="UP000007726">
    <property type="component" value="Chromosome"/>
</dbReference>
<dbReference type="AlphaFoldDB" id="B8FTU1"/>
<evidence type="ECO:0000313" key="9">
    <source>
        <dbReference type="Proteomes" id="UP000007726"/>
    </source>
</evidence>
<feature type="domain" description="Radical SAM core" evidence="7">
    <location>
        <begin position="23"/>
        <end position="261"/>
    </location>
</feature>
<protein>
    <submittedName>
        <fullName evidence="8">Radical SAM domain protein</fullName>
    </submittedName>
</protein>
<evidence type="ECO:0000256" key="2">
    <source>
        <dbReference type="ARBA" id="ARBA00022485"/>
    </source>
</evidence>
<dbReference type="HOGENOM" id="CLU_009273_1_2_9"/>
<dbReference type="CDD" id="cd21109">
    <property type="entry name" value="SPASM"/>
    <property type="match status" value="1"/>
</dbReference>
<dbReference type="SFLD" id="SFLDG01067">
    <property type="entry name" value="SPASM/twitch_domain_containing"/>
    <property type="match status" value="1"/>
</dbReference>
<dbReference type="SFLD" id="SFLDS00029">
    <property type="entry name" value="Radical_SAM"/>
    <property type="match status" value="1"/>
</dbReference>
<name>B8FTU1_DESHD</name>
<keyword evidence="3" id="KW-0949">S-adenosyl-L-methionine</keyword>
<dbReference type="InterPro" id="IPR034391">
    <property type="entry name" value="AdoMet-like_SPASM_containing"/>
</dbReference>
<dbReference type="InterPro" id="IPR050377">
    <property type="entry name" value="Radical_SAM_PqqE_MftC-like"/>
</dbReference>
<gene>
    <name evidence="8" type="ordered locus">Dhaf_4175</name>
</gene>
<dbReference type="PANTHER" id="PTHR11228">
    <property type="entry name" value="RADICAL SAM DOMAIN PROTEIN"/>
    <property type="match status" value="1"/>
</dbReference>
<proteinExistence type="predicted"/>
<dbReference type="PANTHER" id="PTHR11228:SF7">
    <property type="entry name" value="PQQA PEPTIDE CYCLASE"/>
    <property type="match status" value="1"/>
</dbReference>
<dbReference type="InterPro" id="IPR007197">
    <property type="entry name" value="rSAM"/>
</dbReference>
<keyword evidence="5" id="KW-0408">Iron</keyword>
<evidence type="ECO:0000313" key="8">
    <source>
        <dbReference type="EMBL" id="ACL22183.1"/>
    </source>
</evidence>
<dbReference type="SUPFAM" id="SSF102114">
    <property type="entry name" value="Radical SAM enzymes"/>
    <property type="match status" value="1"/>
</dbReference>
<dbReference type="InterPro" id="IPR058240">
    <property type="entry name" value="rSAM_sf"/>
</dbReference>
<dbReference type="InterPro" id="IPR023885">
    <property type="entry name" value="4Fe4S-binding_SPASM_dom"/>
</dbReference>
<dbReference type="InterPro" id="IPR013785">
    <property type="entry name" value="Aldolase_TIM"/>
</dbReference>
<evidence type="ECO:0000256" key="5">
    <source>
        <dbReference type="ARBA" id="ARBA00023004"/>
    </source>
</evidence>
<evidence type="ECO:0000256" key="3">
    <source>
        <dbReference type="ARBA" id="ARBA00022691"/>
    </source>
</evidence>
<keyword evidence="2" id="KW-0004">4Fe-4S</keyword>
<dbReference type="KEGG" id="dhd:Dhaf_4175"/>
<dbReference type="EMBL" id="CP001336">
    <property type="protein sequence ID" value="ACL22183.1"/>
    <property type="molecule type" value="Genomic_DNA"/>
</dbReference>
<accession>B8FTU1</accession>
<dbReference type="SFLD" id="SFLDG01387">
    <property type="entry name" value="BtrN-like_SPASM_domain_contain"/>
    <property type="match status" value="1"/>
</dbReference>
<evidence type="ECO:0000256" key="6">
    <source>
        <dbReference type="ARBA" id="ARBA00023014"/>
    </source>
</evidence>
<dbReference type="GO" id="GO:0003824">
    <property type="term" value="F:catalytic activity"/>
    <property type="evidence" value="ECO:0007669"/>
    <property type="project" value="InterPro"/>
</dbReference>
<evidence type="ECO:0000259" key="7">
    <source>
        <dbReference type="PROSITE" id="PS51918"/>
    </source>
</evidence>
<sequence>MYVAVIKPSYDTNRTNLRDVIPLSGPFGMYIEPTRICNMRCFYCMHATRGDSEGALAKTGFKLAHMDMELYDKIIDGIMKFPDQPKRVTFSGLGEPLTNPKLGEMARRLRKAGFTGRNDIITNGLAFTPRLADELVDAGINRIQISVQGLTSEAYSNIAGVSVDIGSYIENIAYLYKHKKNTEIFIKIIDANLEDESEKARFFEMFSAICDTIFVEHLVVMEHQMGDHGGKTDRSLNLNGEPFKPCQVCGIMFYFFQINIDGDTFPCSTPGLPTGFSMGNIQENTLQEIWDGKKRNSMLRTNLRNGYRTFAACRECSSVVCITDPAERLDDCREEMLKRLPE</sequence>
<keyword evidence="4" id="KW-0479">Metal-binding</keyword>
<keyword evidence="6" id="KW-0411">Iron-sulfur</keyword>
<evidence type="ECO:0000256" key="1">
    <source>
        <dbReference type="ARBA" id="ARBA00001966"/>
    </source>
</evidence>
<dbReference type="GO" id="GO:0046872">
    <property type="term" value="F:metal ion binding"/>
    <property type="evidence" value="ECO:0007669"/>
    <property type="project" value="UniProtKB-KW"/>
</dbReference>
<comment type="cofactor">
    <cofactor evidence="1">
        <name>[4Fe-4S] cluster</name>
        <dbReference type="ChEBI" id="CHEBI:49883"/>
    </cofactor>
</comment>
<organism evidence="8 9">
    <name type="scientific">Desulfitobacterium hafniense (strain DSM 10664 / DCB-2)</name>
    <dbReference type="NCBI Taxonomy" id="272564"/>
    <lineage>
        <taxon>Bacteria</taxon>
        <taxon>Bacillati</taxon>
        <taxon>Bacillota</taxon>
        <taxon>Clostridia</taxon>
        <taxon>Eubacteriales</taxon>
        <taxon>Desulfitobacteriaceae</taxon>
        <taxon>Desulfitobacterium</taxon>
    </lineage>
</organism>
<dbReference type="CDD" id="cd01335">
    <property type="entry name" value="Radical_SAM"/>
    <property type="match status" value="1"/>
</dbReference>
<dbReference type="Gene3D" id="3.20.20.70">
    <property type="entry name" value="Aldolase class I"/>
    <property type="match status" value="1"/>
</dbReference>
<dbReference type="PROSITE" id="PS51918">
    <property type="entry name" value="RADICAL_SAM"/>
    <property type="match status" value="1"/>
</dbReference>